<sequence>MIFNYFLPDFFKYLESDEQRQLRLVSREWNVFLLPFVFSRLSTDMYEGFEELLPKYSDLVRELHVTSLDGSITDLLSGCKKTTRLMINFDSISPEEALILGEKFPRLSYLELYHVLLADIRYLGPLTKKVQTLHYSTSPDDDPEDFITYFEDFDCPLVNHLIIREDLPHARLSLSCMIKVFPALKTFDYTGFYGGGWNLKHFVYDVENMVFKEIGFPCFEEPFSAFIRFHDDIPPKTPLLSLDEEVTHESQFRDLFNANTDNLFDFIHQFACLNAIYVRASFIELEEFVQLLLSLKDIPSLSFNIEYQDFYPDLCKETFKATTVFLEVHESKLPSILEWLATCFPNLEELGIELSDGPVSHDETNESESKSTFEFWKKLIESRPTLSKIHLPNDFPTRCQIEKKYPHMLVGNKCKAR</sequence>
<protein>
    <submittedName>
        <fullName evidence="1">Uncharacterized protein</fullName>
    </submittedName>
</protein>
<name>A0ACC2RUW1_9FUNG</name>
<reference evidence="1" key="1">
    <citation type="submission" date="2022-04" db="EMBL/GenBank/DDBJ databases">
        <title>Genome of the entomopathogenic fungus Entomophthora muscae.</title>
        <authorList>
            <person name="Elya C."/>
            <person name="Lovett B.R."/>
            <person name="Lee E."/>
            <person name="Macias A.M."/>
            <person name="Hajek A.E."/>
            <person name="De Bivort B.L."/>
            <person name="Kasson M.T."/>
            <person name="De Fine Licht H.H."/>
            <person name="Stajich J.E."/>
        </authorList>
    </citation>
    <scope>NUCLEOTIDE SEQUENCE</scope>
    <source>
        <strain evidence="1">Berkeley</strain>
    </source>
</reference>
<proteinExistence type="predicted"/>
<evidence type="ECO:0000313" key="1">
    <source>
        <dbReference type="EMBL" id="KAJ9053839.1"/>
    </source>
</evidence>
<dbReference type="EMBL" id="QTSX02006485">
    <property type="protein sequence ID" value="KAJ9053839.1"/>
    <property type="molecule type" value="Genomic_DNA"/>
</dbReference>
<gene>
    <name evidence="1" type="ORF">DSO57_1020432</name>
</gene>
<organism evidence="1 2">
    <name type="scientific">Entomophthora muscae</name>
    <dbReference type="NCBI Taxonomy" id="34485"/>
    <lineage>
        <taxon>Eukaryota</taxon>
        <taxon>Fungi</taxon>
        <taxon>Fungi incertae sedis</taxon>
        <taxon>Zoopagomycota</taxon>
        <taxon>Entomophthoromycotina</taxon>
        <taxon>Entomophthoromycetes</taxon>
        <taxon>Entomophthorales</taxon>
        <taxon>Entomophthoraceae</taxon>
        <taxon>Entomophthora</taxon>
    </lineage>
</organism>
<accession>A0ACC2RUW1</accession>
<comment type="caution">
    <text evidence="1">The sequence shown here is derived from an EMBL/GenBank/DDBJ whole genome shotgun (WGS) entry which is preliminary data.</text>
</comment>
<keyword evidence="2" id="KW-1185">Reference proteome</keyword>
<dbReference type="Proteomes" id="UP001165960">
    <property type="component" value="Unassembled WGS sequence"/>
</dbReference>
<evidence type="ECO:0000313" key="2">
    <source>
        <dbReference type="Proteomes" id="UP001165960"/>
    </source>
</evidence>